<evidence type="ECO:0000313" key="1">
    <source>
        <dbReference type="EMBL" id="KKN31755.1"/>
    </source>
</evidence>
<reference evidence="1" key="1">
    <citation type="journal article" date="2015" name="Nature">
        <title>Complex archaea that bridge the gap between prokaryotes and eukaryotes.</title>
        <authorList>
            <person name="Spang A."/>
            <person name="Saw J.H."/>
            <person name="Jorgensen S.L."/>
            <person name="Zaremba-Niedzwiedzka K."/>
            <person name="Martijn J."/>
            <person name="Lind A.E."/>
            <person name="van Eijk R."/>
            <person name="Schleper C."/>
            <person name="Guy L."/>
            <person name="Ettema T.J."/>
        </authorList>
    </citation>
    <scope>NUCLEOTIDE SEQUENCE</scope>
</reference>
<gene>
    <name evidence="1" type="ORF">LCGC14_0820700</name>
</gene>
<accession>A0A0F9PIV3</accession>
<protein>
    <submittedName>
        <fullName evidence="1">Uncharacterized protein</fullName>
    </submittedName>
</protein>
<dbReference type="EMBL" id="LAZR01002304">
    <property type="protein sequence ID" value="KKN31755.1"/>
    <property type="molecule type" value="Genomic_DNA"/>
</dbReference>
<name>A0A0F9PIV3_9ZZZZ</name>
<proteinExistence type="predicted"/>
<comment type="caution">
    <text evidence="1">The sequence shown here is derived from an EMBL/GenBank/DDBJ whole genome shotgun (WGS) entry which is preliminary data.</text>
</comment>
<organism evidence="1">
    <name type="scientific">marine sediment metagenome</name>
    <dbReference type="NCBI Taxonomy" id="412755"/>
    <lineage>
        <taxon>unclassified sequences</taxon>
        <taxon>metagenomes</taxon>
        <taxon>ecological metagenomes</taxon>
    </lineage>
</organism>
<dbReference type="AlphaFoldDB" id="A0A0F9PIV3"/>
<sequence length="72" mass="7858">MAIRKIGKCTIREVDGSFVILTNVNMDEDLPAIGEIVEAGGNLWKVNGISFHVGSEEGDIGLRVGIYKIRIE</sequence>